<dbReference type="EMBL" id="JARACI010000971">
    <property type="protein sequence ID" value="MDD9206768.1"/>
    <property type="molecule type" value="Genomic_DNA"/>
</dbReference>
<dbReference type="Proteomes" id="UP001165561">
    <property type="component" value="Unassembled WGS sequence"/>
</dbReference>
<reference evidence="2" key="1">
    <citation type="submission" date="2023-02" db="EMBL/GenBank/DDBJ databases">
        <title>Georgenia sp.10Sc9-8, isolated from a soil sample collected from the Taklamakan desert.</title>
        <authorList>
            <person name="Liu S."/>
        </authorList>
    </citation>
    <scope>NUCLEOTIDE SEQUENCE</scope>
    <source>
        <strain evidence="2">10Sc9-8</strain>
    </source>
</reference>
<gene>
    <name evidence="2" type="ORF">PU560_09855</name>
</gene>
<organism evidence="2 3">
    <name type="scientific">Georgenia halotolerans</name>
    <dbReference type="NCBI Taxonomy" id="3028317"/>
    <lineage>
        <taxon>Bacteria</taxon>
        <taxon>Bacillati</taxon>
        <taxon>Actinomycetota</taxon>
        <taxon>Actinomycetes</taxon>
        <taxon>Micrococcales</taxon>
        <taxon>Bogoriellaceae</taxon>
        <taxon>Georgenia</taxon>
    </lineage>
</organism>
<proteinExistence type="predicted"/>
<comment type="caution">
    <text evidence="2">The sequence shown here is derived from an EMBL/GenBank/DDBJ whole genome shotgun (WGS) entry which is preliminary data.</text>
</comment>
<feature type="coiled-coil region" evidence="1">
    <location>
        <begin position="131"/>
        <end position="158"/>
    </location>
</feature>
<accession>A0ABT5TXH2</accession>
<evidence type="ECO:0000313" key="2">
    <source>
        <dbReference type="EMBL" id="MDD9206768.1"/>
    </source>
</evidence>
<evidence type="ECO:0000313" key="3">
    <source>
        <dbReference type="Proteomes" id="UP001165561"/>
    </source>
</evidence>
<name>A0ABT5TXH2_9MICO</name>
<evidence type="ECO:0000256" key="1">
    <source>
        <dbReference type="SAM" id="Coils"/>
    </source>
</evidence>
<evidence type="ECO:0008006" key="4">
    <source>
        <dbReference type="Google" id="ProtNLM"/>
    </source>
</evidence>
<protein>
    <recommendedName>
        <fullName evidence="4">ATPase</fullName>
    </recommendedName>
</protein>
<keyword evidence="3" id="KW-1185">Reference proteome</keyword>
<keyword evidence="1" id="KW-0175">Coiled coil</keyword>
<sequence>MSTQPTGTREQESDGASLISILDELADIVSHARAMPMSASVMVNKAEVLDLLDAARAVVPDEIRVADDIVAGAEATEAQARDRAAELIAQAESRAQELVAQERVTTLAEQRAEQVVAEAKASARKLTSDANAYCERQLSRFESELEAIQKQVRAGREALTARTDRAPEEQDGA</sequence>